<organism evidence="3 4">
    <name type="scientific">Mesorhizobium argentiipisi</name>
    <dbReference type="NCBI Taxonomy" id="3015175"/>
    <lineage>
        <taxon>Bacteria</taxon>
        <taxon>Pseudomonadati</taxon>
        <taxon>Pseudomonadota</taxon>
        <taxon>Alphaproteobacteria</taxon>
        <taxon>Hyphomicrobiales</taxon>
        <taxon>Phyllobacteriaceae</taxon>
        <taxon>Mesorhizobium</taxon>
    </lineage>
</organism>
<name>A0ABU8KCR2_9HYPH</name>
<dbReference type="PRINTS" id="PR00081">
    <property type="entry name" value="GDHRDH"/>
</dbReference>
<dbReference type="PANTHER" id="PTHR24321:SF8">
    <property type="entry name" value="ESTRADIOL 17-BETA-DEHYDROGENASE 8-RELATED"/>
    <property type="match status" value="1"/>
</dbReference>
<dbReference type="Pfam" id="PF13561">
    <property type="entry name" value="adh_short_C2"/>
    <property type="match status" value="1"/>
</dbReference>
<keyword evidence="2" id="KW-0560">Oxidoreductase</keyword>
<dbReference type="RefSeq" id="WP_337092950.1">
    <property type="nucleotide sequence ID" value="NZ_JAPYKO010000005.1"/>
</dbReference>
<dbReference type="InterPro" id="IPR036291">
    <property type="entry name" value="NAD(P)-bd_dom_sf"/>
</dbReference>
<evidence type="ECO:0000313" key="4">
    <source>
        <dbReference type="Proteomes" id="UP001366503"/>
    </source>
</evidence>
<evidence type="ECO:0000256" key="1">
    <source>
        <dbReference type="ARBA" id="ARBA00006484"/>
    </source>
</evidence>
<dbReference type="Gene3D" id="3.40.50.720">
    <property type="entry name" value="NAD(P)-binding Rossmann-like Domain"/>
    <property type="match status" value="1"/>
</dbReference>
<evidence type="ECO:0000256" key="2">
    <source>
        <dbReference type="ARBA" id="ARBA00023002"/>
    </source>
</evidence>
<evidence type="ECO:0000313" key="3">
    <source>
        <dbReference type="EMBL" id="MEI9402574.1"/>
    </source>
</evidence>
<dbReference type="PANTHER" id="PTHR24321">
    <property type="entry name" value="DEHYDROGENASES, SHORT CHAIN"/>
    <property type="match status" value="1"/>
</dbReference>
<dbReference type="CDD" id="cd05233">
    <property type="entry name" value="SDR_c"/>
    <property type="match status" value="1"/>
</dbReference>
<dbReference type="EMBL" id="JAPYKO010000005">
    <property type="protein sequence ID" value="MEI9402574.1"/>
    <property type="molecule type" value="Genomic_DNA"/>
</dbReference>
<dbReference type="Proteomes" id="UP001366503">
    <property type="component" value="Unassembled WGS sequence"/>
</dbReference>
<accession>A0ABU8KCR2</accession>
<keyword evidence="4" id="KW-1185">Reference proteome</keyword>
<sequence>MGNAKDDKPGKMLTSMREAGSAIVVTGAGGGIGSGLVRRLIGDGWRVLAVDLNRDGLAKLQSERSVGARLDVFTLDVSRPGDVERTARQIDDQGIAVAGLVNAAGILQDVVPFMSLDIERQRQIWDVNYFGAFYCTKWFGNLMIKNGGGSIVNITSINELRVLPLHAYGPTKVAMGSLTTLTAGEFGAKSVRVNSVAPGFTLTPAMQEKIDSGKRDVSALKRATAMRRLVEIDEVASVVSFLMSDESSAVTGVSIPVDAGWLTTSHWMNFGDLLATGSEEKPGS</sequence>
<gene>
    <name evidence="3" type="ORF">O7A05_10445</name>
</gene>
<protein>
    <submittedName>
        <fullName evidence="3">SDR family oxidoreductase</fullName>
    </submittedName>
</protein>
<dbReference type="SUPFAM" id="SSF51735">
    <property type="entry name" value="NAD(P)-binding Rossmann-fold domains"/>
    <property type="match status" value="1"/>
</dbReference>
<proteinExistence type="inferred from homology"/>
<comment type="similarity">
    <text evidence="1">Belongs to the short-chain dehydrogenases/reductases (SDR) family.</text>
</comment>
<dbReference type="InterPro" id="IPR002347">
    <property type="entry name" value="SDR_fam"/>
</dbReference>
<comment type="caution">
    <text evidence="3">The sequence shown here is derived from an EMBL/GenBank/DDBJ whole genome shotgun (WGS) entry which is preliminary data.</text>
</comment>
<reference evidence="3 4" key="1">
    <citation type="submission" date="2022-12" db="EMBL/GenBank/DDBJ databases">
        <authorList>
            <person name="Muema E."/>
        </authorList>
    </citation>
    <scope>NUCLEOTIDE SEQUENCE [LARGE SCALE GENOMIC DNA]</scope>
    <source>
        <strain evidence="4">1330</strain>
    </source>
</reference>